<dbReference type="AlphaFoldDB" id="A0A5C6XEF9"/>
<dbReference type="InterPro" id="IPR022701">
    <property type="entry name" value="QTMAN_N"/>
</dbReference>
<protein>
    <recommendedName>
        <fullName evidence="5">tRNA-queuosine alpha-mannosyltransferase</fullName>
        <ecNumber evidence="4">2.4.1.110</ecNumber>
    </recommendedName>
</protein>
<dbReference type="SUPFAM" id="SSF53756">
    <property type="entry name" value="UDP-Glycosyltransferase/glycogen phosphorylase"/>
    <property type="match status" value="1"/>
</dbReference>
<evidence type="ECO:0000313" key="8">
    <source>
        <dbReference type="EMBL" id="TXD36504.1"/>
    </source>
</evidence>
<evidence type="ECO:0000313" key="9">
    <source>
        <dbReference type="Proteomes" id="UP000321412"/>
    </source>
</evidence>
<evidence type="ECO:0000256" key="6">
    <source>
        <dbReference type="ARBA" id="ARBA00048439"/>
    </source>
</evidence>
<proteinExistence type="inferred from homology"/>
<dbReference type="Pfam" id="PF13692">
    <property type="entry name" value="Glyco_trans_1_4"/>
    <property type="match status" value="1"/>
</dbReference>
<evidence type="ECO:0000256" key="1">
    <source>
        <dbReference type="ARBA" id="ARBA00009481"/>
    </source>
</evidence>
<dbReference type="OrthoDB" id="9792163at2"/>
<dbReference type="Pfam" id="PF12038">
    <property type="entry name" value="QTMAN_N"/>
    <property type="match status" value="1"/>
</dbReference>
<feature type="domain" description="tRNA-queuosine alpha-mannosyltransferase N-terminal" evidence="7">
    <location>
        <begin position="2"/>
        <end position="169"/>
    </location>
</feature>
<dbReference type="Proteomes" id="UP000321412">
    <property type="component" value="Unassembled WGS sequence"/>
</dbReference>
<comment type="caution">
    <text evidence="8">The sequence shown here is derived from an EMBL/GenBank/DDBJ whole genome shotgun (WGS) entry which is preliminary data.</text>
</comment>
<name>A0A5C6XEF9_9DELT</name>
<comment type="catalytic activity">
    <reaction evidence="6">
        <text>queuosine(34) in tRNA(Asp) + GDP-alpha-D-mannose = O-4''-alpha-D-mannosylqueuosine(34) in tRNA(Asp) + GDP + H(+)</text>
        <dbReference type="Rhea" id="RHEA:12885"/>
        <dbReference type="Rhea" id="RHEA-COMP:18572"/>
        <dbReference type="Rhea" id="RHEA-COMP:18581"/>
        <dbReference type="ChEBI" id="CHEBI:15378"/>
        <dbReference type="ChEBI" id="CHEBI:57527"/>
        <dbReference type="ChEBI" id="CHEBI:58189"/>
        <dbReference type="ChEBI" id="CHEBI:194431"/>
        <dbReference type="ChEBI" id="CHEBI:194442"/>
        <dbReference type="EC" id="2.4.1.110"/>
    </reaction>
    <physiologicalReaction direction="left-to-right" evidence="6">
        <dbReference type="Rhea" id="RHEA:12886"/>
    </physiologicalReaction>
</comment>
<sequence>MKVLLLSAYHAHSHAQWARGLAENLEGIEVDIRALPARHFPWRVRGNALSFATDPSFDAAEYEALLVTSMVDLATLRGLRPELCRLPTAVYFHENQAVYPLKESRDRAHYIITNLYTAMAADRVIFNSPFNQRTFFEGTEAFLKKMPDGVPPGALDALRARAQVLPVPLPDALFDPPEDVEAPASERDPHRPLRLVWNHRWEHDKDPRAFFEALFALDAQGVDFRLVVLGPRFRNAPPIFAQARQRLAHRIDHFGYAETRADYLNWLRRGDIVVSTARQEFQGLAVMEAVALGCRPLLPARLAYPDFFDARWLYSSHDGHEAQVQALTGALEPLLRDPAGVRALSPPDLSSLRWERQKWEYSQLLNSLS</sequence>
<keyword evidence="9" id="KW-1185">Reference proteome</keyword>
<dbReference type="PANTHER" id="PTHR13615">
    <property type="entry name" value="GLYCOSYLTRANSFERASE-LIKE 1"/>
    <property type="match status" value="1"/>
</dbReference>
<dbReference type="Gene3D" id="3.40.50.2000">
    <property type="entry name" value="Glycogen Phosphorylase B"/>
    <property type="match status" value="1"/>
</dbReference>
<keyword evidence="2" id="KW-0328">Glycosyltransferase</keyword>
<dbReference type="RefSeq" id="WP_146981627.1">
    <property type="nucleotide sequence ID" value="NZ_VOSM01000005.1"/>
</dbReference>
<evidence type="ECO:0000256" key="4">
    <source>
        <dbReference type="ARBA" id="ARBA00044517"/>
    </source>
</evidence>
<dbReference type="PANTHER" id="PTHR13615:SF3">
    <property type="entry name" value="GLYCOSYLTRANSFERASE-LIKE DOMAIN-CONTAINING PROTEIN 1"/>
    <property type="match status" value="1"/>
</dbReference>
<reference evidence="8 9" key="1">
    <citation type="submission" date="2019-08" db="EMBL/GenBank/DDBJ databases">
        <title>Bradymonadales sp. TMQ4.</title>
        <authorList>
            <person name="Liang Q."/>
        </authorList>
    </citation>
    <scope>NUCLEOTIDE SEQUENCE [LARGE SCALE GENOMIC DNA]</scope>
    <source>
        <strain evidence="8 9">TMQ4</strain>
    </source>
</reference>
<gene>
    <name evidence="8" type="ORF">FRC98_11735</name>
</gene>
<comment type="similarity">
    <text evidence="1">Belongs to the glycosyltransferase group 1 family. Glycosyltransferase 4 subfamily.</text>
</comment>
<dbReference type="EC" id="2.4.1.110" evidence="4"/>
<dbReference type="GO" id="GO:0016438">
    <property type="term" value="F:tRNA-queuosine(34) beta-mannosyltransferase activity"/>
    <property type="evidence" value="ECO:0007669"/>
    <property type="project" value="UniProtKB-EC"/>
</dbReference>
<evidence type="ECO:0000256" key="2">
    <source>
        <dbReference type="ARBA" id="ARBA00022676"/>
    </source>
</evidence>
<evidence type="ECO:0000256" key="3">
    <source>
        <dbReference type="ARBA" id="ARBA00022679"/>
    </source>
</evidence>
<evidence type="ECO:0000256" key="5">
    <source>
        <dbReference type="ARBA" id="ARBA00044539"/>
    </source>
</evidence>
<accession>A0A5C6XEF9</accession>
<keyword evidence="3" id="KW-0808">Transferase</keyword>
<dbReference type="EMBL" id="VOSM01000005">
    <property type="protein sequence ID" value="TXD36504.1"/>
    <property type="molecule type" value="Genomic_DNA"/>
</dbReference>
<dbReference type="InterPro" id="IPR051862">
    <property type="entry name" value="GT-like_domain_containing_1"/>
</dbReference>
<evidence type="ECO:0000259" key="7">
    <source>
        <dbReference type="Pfam" id="PF12038"/>
    </source>
</evidence>
<organism evidence="8 9">
    <name type="scientific">Lujinxingia vulgaris</name>
    <dbReference type="NCBI Taxonomy" id="2600176"/>
    <lineage>
        <taxon>Bacteria</taxon>
        <taxon>Deltaproteobacteria</taxon>
        <taxon>Bradymonadales</taxon>
        <taxon>Lujinxingiaceae</taxon>
        <taxon>Lujinxingia</taxon>
    </lineage>
</organism>